<evidence type="ECO:0000313" key="11">
    <source>
        <dbReference type="Proteomes" id="UP001301958"/>
    </source>
</evidence>
<dbReference type="GO" id="GO:0106004">
    <property type="term" value="P:tRNA (guanine-N7)-methylation"/>
    <property type="evidence" value="ECO:0007669"/>
    <property type="project" value="UniProtKB-UniRule"/>
</dbReference>
<dbReference type="AlphaFoldDB" id="A0AAN7GW90"/>
<reference evidence="10" key="1">
    <citation type="journal article" date="2023" name="Mol. Phylogenet. Evol.">
        <title>Genome-scale phylogeny and comparative genomics of the fungal order Sordariales.</title>
        <authorList>
            <person name="Hensen N."/>
            <person name="Bonometti L."/>
            <person name="Westerberg I."/>
            <person name="Brannstrom I.O."/>
            <person name="Guillou S."/>
            <person name="Cros-Aarteil S."/>
            <person name="Calhoun S."/>
            <person name="Haridas S."/>
            <person name="Kuo A."/>
            <person name="Mondo S."/>
            <person name="Pangilinan J."/>
            <person name="Riley R."/>
            <person name="LaButti K."/>
            <person name="Andreopoulos B."/>
            <person name="Lipzen A."/>
            <person name="Chen C."/>
            <person name="Yan M."/>
            <person name="Daum C."/>
            <person name="Ng V."/>
            <person name="Clum A."/>
            <person name="Steindorff A."/>
            <person name="Ohm R.A."/>
            <person name="Martin F."/>
            <person name="Silar P."/>
            <person name="Natvig D.O."/>
            <person name="Lalanne C."/>
            <person name="Gautier V."/>
            <person name="Ament-Velasquez S.L."/>
            <person name="Kruys A."/>
            <person name="Hutchinson M.I."/>
            <person name="Powell A.J."/>
            <person name="Barry K."/>
            <person name="Miller A.N."/>
            <person name="Grigoriev I.V."/>
            <person name="Debuchy R."/>
            <person name="Gladieux P."/>
            <person name="Hiltunen Thoren M."/>
            <person name="Johannesson H."/>
        </authorList>
    </citation>
    <scope>NUCLEOTIDE SEQUENCE</scope>
    <source>
        <strain evidence="10">CBS 990.96</strain>
    </source>
</reference>
<keyword evidence="3 6" id="KW-0819">tRNA processing</keyword>
<keyword evidence="5 6" id="KW-0539">Nucleus</keyword>
<evidence type="ECO:0008006" key="12">
    <source>
        <dbReference type="Google" id="ProtNLM"/>
    </source>
</evidence>
<dbReference type="PANTHER" id="PTHR16288">
    <property type="entry name" value="WD40 REPEAT PROTEIN 4"/>
    <property type="match status" value="1"/>
</dbReference>
<dbReference type="Gene3D" id="2.130.10.10">
    <property type="entry name" value="YVTN repeat-like/Quinoprotein amine dehydrogenase"/>
    <property type="match status" value="2"/>
</dbReference>
<evidence type="ECO:0000256" key="3">
    <source>
        <dbReference type="ARBA" id="ARBA00022694"/>
    </source>
</evidence>
<dbReference type="SUPFAM" id="SSF75011">
    <property type="entry name" value="3-carboxy-cis,cis-mucoante lactonizing enzyme"/>
    <property type="match status" value="1"/>
</dbReference>
<evidence type="ECO:0000256" key="9">
    <source>
        <dbReference type="SAM" id="MobiDB-lite"/>
    </source>
</evidence>
<dbReference type="EMBL" id="MU865353">
    <property type="protein sequence ID" value="KAK4226127.1"/>
    <property type="molecule type" value="Genomic_DNA"/>
</dbReference>
<gene>
    <name evidence="10" type="ORF">QBC38DRAFT_500652</name>
</gene>
<organism evidence="10 11">
    <name type="scientific">Podospora fimiseda</name>
    <dbReference type="NCBI Taxonomy" id="252190"/>
    <lineage>
        <taxon>Eukaryota</taxon>
        <taxon>Fungi</taxon>
        <taxon>Dikarya</taxon>
        <taxon>Ascomycota</taxon>
        <taxon>Pezizomycotina</taxon>
        <taxon>Sordariomycetes</taxon>
        <taxon>Sordariomycetidae</taxon>
        <taxon>Sordariales</taxon>
        <taxon>Podosporaceae</taxon>
        <taxon>Podospora</taxon>
    </lineage>
</organism>
<evidence type="ECO:0000256" key="8">
    <source>
        <dbReference type="SAM" id="Coils"/>
    </source>
</evidence>
<feature type="repeat" description="WD" evidence="7">
    <location>
        <begin position="321"/>
        <end position="354"/>
    </location>
</feature>
<dbReference type="GO" id="GO:0043527">
    <property type="term" value="C:tRNA methyltransferase complex"/>
    <property type="evidence" value="ECO:0007669"/>
    <property type="project" value="TreeGrafter"/>
</dbReference>
<comment type="pathway">
    <text evidence="6">tRNA modification; N(7)-methylguanine-tRNA biosynthesis.</text>
</comment>
<feature type="region of interest" description="Disordered" evidence="9">
    <location>
        <begin position="46"/>
        <end position="108"/>
    </location>
</feature>
<comment type="subcellular location">
    <subcellularLocation>
        <location evidence="1 6">Nucleus</location>
    </subcellularLocation>
</comment>
<dbReference type="InterPro" id="IPR001680">
    <property type="entry name" value="WD40_rpt"/>
</dbReference>
<name>A0AAN7GW90_9PEZI</name>
<dbReference type="GO" id="GO:0005634">
    <property type="term" value="C:nucleus"/>
    <property type="evidence" value="ECO:0007669"/>
    <property type="project" value="UniProtKB-SubCell"/>
</dbReference>
<feature type="region of interest" description="Disordered" evidence="9">
    <location>
        <begin position="194"/>
        <end position="230"/>
    </location>
</feature>
<evidence type="ECO:0000256" key="1">
    <source>
        <dbReference type="ARBA" id="ARBA00004123"/>
    </source>
</evidence>
<dbReference type="InterPro" id="IPR015943">
    <property type="entry name" value="WD40/YVTN_repeat-like_dom_sf"/>
</dbReference>
<evidence type="ECO:0000256" key="2">
    <source>
        <dbReference type="ARBA" id="ARBA00022574"/>
    </source>
</evidence>
<sequence length="497" mass="54340">MAVPYHLLKACGGIVFASQGTDIHSFGSNLEHISTWKYPLQVKSTETTAEKPAATTEPTAEVSASPTPEGPPAKRRRTEETKEETPKDQDATEEAAAAAPVKKGRFHRSPVQVANERPFINCLIATTDGRHLILTTGSDKTIWVLEHDGAGNLKQLSQRPMPKRPCSITLTHDNTTILSADKFGDVYALPLIPSSEPTSSASTPKPIPSRSATPSSSTTPGFKPQANEFTVHTRRNLRALENQRLTAEQVKQQKEANEAEKAQFEHTLLLGHVSMLTAITVGQAVSPATGIQRDWIITADRDEHIRVSRGVPQAHVIDNFCLGHEDFVKSLCILPGHPSILVSGGGDDDILLWDWLGGKLITRAPVLQHVKEITPEAEKVAVGRVFGYQTVEGETKVAVVVERVPALFIYTFSPETPLLQHTETISLPGNLLDVEYLQKQSKLLVTVDHSSSLIIIEGSTQTPAQNLPAGEDLKIEPQELQKLLYTTESLRKLSDFD</sequence>
<evidence type="ECO:0000256" key="6">
    <source>
        <dbReference type="HAMAP-Rule" id="MF_03056"/>
    </source>
</evidence>
<protein>
    <recommendedName>
        <fullName evidence="12">Transfer RNA methyltransferase 82</fullName>
    </recommendedName>
</protein>
<comment type="function">
    <text evidence="6">Required for the formation of N(7)-methylguanine at position 46 (m7G46) in tRNA. In the complex, it is required to stabilize and induce conformational changes of the catalytic subunit.</text>
</comment>
<dbReference type="Proteomes" id="UP001301958">
    <property type="component" value="Unassembled WGS sequence"/>
</dbReference>
<feature type="coiled-coil region" evidence="8">
    <location>
        <begin position="237"/>
        <end position="267"/>
    </location>
</feature>
<dbReference type="PROSITE" id="PS50082">
    <property type="entry name" value="WD_REPEATS_2"/>
    <property type="match status" value="1"/>
</dbReference>
<feature type="compositionally biased region" description="Low complexity" evidence="9">
    <location>
        <begin position="46"/>
        <end position="61"/>
    </location>
</feature>
<keyword evidence="11" id="KW-1185">Reference proteome</keyword>
<keyword evidence="4 6" id="KW-0677">Repeat</keyword>
<feature type="compositionally biased region" description="Low complexity" evidence="9">
    <location>
        <begin position="194"/>
        <end position="220"/>
    </location>
</feature>
<evidence type="ECO:0000256" key="4">
    <source>
        <dbReference type="ARBA" id="ARBA00022737"/>
    </source>
</evidence>
<reference evidence="10" key="2">
    <citation type="submission" date="2023-05" db="EMBL/GenBank/DDBJ databases">
        <authorList>
            <consortium name="Lawrence Berkeley National Laboratory"/>
            <person name="Steindorff A."/>
            <person name="Hensen N."/>
            <person name="Bonometti L."/>
            <person name="Westerberg I."/>
            <person name="Brannstrom I.O."/>
            <person name="Guillou S."/>
            <person name="Cros-Aarteil S."/>
            <person name="Calhoun S."/>
            <person name="Haridas S."/>
            <person name="Kuo A."/>
            <person name="Mondo S."/>
            <person name="Pangilinan J."/>
            <person name="Riley R."/>
            <person name="Labutti K."/>
            <person name="Andreopoulos B."/>
            <person name="Lipzen A."/>
            <person name="Chen C."/>
            <person name="Yanf M."/>
            <person name="Daum C."/>
            <person name="Ng V."/>
            <person name="Clum A."/>
            <person name="Ohm R."/>
            <person name="Martin F."/>
            <person name="Silar P."/>
            <person name="Natvig D."/>
            <person name="Lalanne C."/>
            <person name="Gautier V."/>
            <person name="Ament-Velasquez S.L."/>
            <person name="Kruys A."/>
            <person name="Hutchinson M.I."/>
            <person name="Powell A.J."/>
            <person name="Barry K."/>
            <person name="Miller A.N."/>
            <person name="Grigoriev I.V."/>
            <person name="Debuchy R."/>
            <person name="Gladieux P."/>
            <person name="Thoren M.H."/>
            <person name="Johannesson H."/>
        </authorList>
    </citation>
    <scope>NUCLEOTIDE SEQUENCE</scope>
    <source>
        <strain evidence="10">CBS 990.96</strain>
    </source>
</reference>
<dbReference type="Pfam" id="PF00400">
    <property type="entry name" value="WD40"/>
    <property type="match status" value="1"/>
</dbReference>
<keyword evidence="8" id="KW-0175">Coiled coil</keyword>
<evidence type="ECO:0000256" key="5">
    <source>
        <dbReference type="ARBA" id="ARBA00023242"/>
    </source>
</evidence>
<evidence type="ECO:0000256" key="7">
    <source>
        <dbReference type="PROSITE-ProRule" id="PRU00221"/>
    </source>
</evidence>
<feature type="compositionally biased region" description="Basic and acidic residues" evidence="9">
    <location>
        <begin position="77"/>
        <end position="90"/>
    </location>
</feature>
<dbReference type="SMART" id="SM00320">
    <property type="entry name" value="WD40"/>
    <property type="match status" value="2"/>
</dbReference>
<dbReference type="InterPro" id="IPR028884">
    <property type="entry name" value="Trm82"/>
</dbReference>
<dbReference type="PANTHER" id="PTHR16288:SF0">
    <property type="entry name" value="TRNA (GUANINE-N(7)-)-METHYLTRANSFERASE NON-CATALYTIC SUBUNIT WDR4"/>
    <property type="match status" value="1"/>
</dbReference>
<accession>A0AAN7GW90</accession>
<dbReference type="HAMAP" id="MF_03056">
    <property type="entry name" value="TRM82"/>
    <property type="match status" value="1"/>
</dbReference>
<evidence type="ECO:0000313" key="10">
    <source>
        <dbReference type="EMBL" id="KAK4226127.1"/>
    </source>
</evidence>
<dbReference type="GO" id="GO:0005829">
    <property type="term" value="C:cytosol"/>
    <property type="evidence" value="ECO:0007669"/>
    <property type="project" value="TreeGrafter"/>
</dbReference>
<comment type="caution">
    <text evidence="10">The sequence shown here is derived from an EMBL/GenBank/DDBJ whole genome shotgun (WGS) entry which is preliminary data.</text>
</comment>
<proteinExistence type="inferred from homology"/>
<keyword evidence="2 6" id="KW-0853">WD repeat</keyword>
<comment type="similarity">
    <text evidence="6">Belongs to the WD repeat TRM82 family.</text>
</comment>